<evidence type="ECO:0000259" key="10">
    <source>
        <dbReference type="Pfam" id="PF17857"/>
    </source>
</evidence>
<feature type="domain" description="Dynein heavy chain AAA lid" evidence="11">
    <location>
        <begin position="1703"/>
        <end position="1859"/>
    </location>
</feature>
<feature type="region of interest" description="Disordered" evidence="6">
    <location>
        <begin position="718"/>
        <end position="778"/>
    </location>
</feature>
<dbReference type="InterPro" id="IPR035706">
    <property type="entry name" value="AAA_9"/>
</dbReference>
<evidence type="ECO:0000313" key="13">
    <source>
        <dbReference type="EMBL" id="CAH3032389.1"/>
    </source>
</evidence>
<dbReference type="Pfam" id="PF12780">
    <property type="entry name" value="AAA_8"/>
    <property type="match status" value="1"/>
</dbReference>
<name>A0ABN8MN60_9CNID</name>
<dbReference type="InterPro" id="IPR024317">
    <property type="entry name" value="Dynein_heavy_chain_D4_dom"/>
</dbReference>
<evidence type="ECO:0000259" key="9">
    <source>
        <dbReference type="Pfam" id="PF12781"/>
    </source>
</evidence>
<dbReference type="PANTHER" id="PTHR46961">
    <property type="entry name" value="DYNEIN HEAVY CHAIN 1, AXONEMAL-LIKE PROTEIN"/>
    <property type="match status" value="1"/>
</dbReference>
<comment type="subcellular location">
    <subcellularLocation>
        <location evidence="1">Cytoplasm</location>
        <location evidence="1">Cytoskeleton</location>
        <location evidence="1">Cilium axoneme</location>
    </subcellularLocation>
</comment>
<accession>A0ABN8MN60</accession>
<evidence type="ECO:0000259" key="12">
    <source>
        <dbReference type="Pfam" id="PF18199"/>
    </source>
</evidence>
<dbReference type="InterPro" id="IPR041658">
    <property type="entry name" value="AAA_lid_11"/>
</dbReference>
<dbReference type="Proteomes" id="UP001159405">
    <property type="component" value="Unassembled WGS sequence"/>
</dbReference>
<reference evidence="13 14" key="1">
    <citation type="submission" date="2022-05" db="EMBL/GenBank/DDBJ databases">
        <authorList>
            <consortium name="Genoscope - CEA"/>
            <person name="William W."/>
        </authorList>
    </citation>
    <scope>NUCLEOTIDE SEQUENCE [LARGE SCALE GENOMIC DNA]</scope>
</reference>
<feature type="domain" description="Dynein heavy chain region D6 P-loop" evidence="7">
    <location>
        <begin position="1559"/>
        <end position="1672"/>
    </location>
</feature>
<dbReference type="SUPFAM" id="SSF52540">
    <property type="entry name" value="P-loop containing nucleoside triphosphate hydrolases"/>
    <property type="match status" value="1"/>
</dbReference>
<dbReference type="Pfam" id="PF12781">
    <property type="entry name" value="AAA_9"/>
    <property type="match status" value="1"/>
</dbReference>
<evidence type="ECO:0000256" key="1">
    <source>
        <dbReference type="ARBA" id="ARBA00004430"/>
    </source>
</evidence>
<feature type="compositionally biased region" description="Basic residues" evidence="6">
    <location>
        <begin position="755"/>
        <end position="768"/>
    </location>
</feature>
<evidence type="ECO:0000256" key="4">
    <source>
        <dbReference type="ARBA" id="ARBA00023273"/>
    </source>
</evidence>
<dbReference type="InterPro" id="IPR041589">
    <property type="entry name" value="DNAH3_AAA_lid_1"/>
</dbReference>
<dbReference type="Gene3D" id="1.10.8.1220">
    <property type="match status" value="1"/>
</dbReference>
<dbReference type="InterPro" id="IPR042219">
    <property type="entry name" value="AAA_lid_11_sf"/>
</dbReference>
<dbReference type="Gene3D" id="1.20.1270.280">
    <property type="match status" value="1"/>
</dbReference>
<dbReference type="InterPro" id="IPR026983">
    <property type="entry name" value="DHC"/>
</dbReference>
<organism evidence="13 14">
    <name type="scientific">Porites lobata</name>
    <dbReference type="NCBI Taxonomy" id="104759"/>
    <lineage>
        <taxon>Eukaryota</taxon>
        <taxon>Metazoa</taxon>
        <taxon>Cnidaria</taxon>
        <taxon>Anthozoa</taxon>
        <taxon>Hexacorallia</taxon>
        <taxon>Scleractinia</taxon>
        <taxon>Fungiina</taxon>
        <taxon>Poritidae</taxon>
        <taxon>Porites</taxon>
    </lineage>
</organism>
<evidence type="ECO:0000259" key="7">
    <source>
        <dbReference type="Pfam" id="PF03028"/>
    </source>
</evidence>
<feature type="domain" description="Dynein heavy chain C-terminal" evidence="12">
    <location>
        <begin position="1937"/>
        <end position="2197"/>
    </location>
</feature>
<evidence type="ECO:0000256" key="5">
    <source>
        <dbReference type="SAM" id="Coils"/>
    </source>
</evidence>
<protein>
    <recommendedName>
        <fullName evidence="15">Dynein heavy chain</fullName>
    </recommendedName>
</protein>
<feature type="region of interest" description="Disordered" evidence="6">
    <location>
        <begin position="915"/>
        <end position="949"/>
    </location>
</feature>
<keyword evidence="4" id="KW-0966">Cell projection</keyword>
<feature type="domain" description="Dynein heavy chain 3 AAA+ lid" evidence="10">
    <location>
        <begin position="84"/>
        <end position="159"/>
    </location>
</feature>
<dbReference type="Gene3D" id="3.10.490.20">
    <property type="match status" value="1"/>
</dbReference>
<dbReference type="Pfam" id="PF18199">
    <property type="entry name" value="Dynein_C"/>
    <property type="match status" value="1"/>
</dbReference>
<feature type="domain" description="Dynein heavy chain ATP-binding dynein motor region" evidence="9">
    <location>
        <begin position="1078"/>
        <end position="1301"/>
    </location>
</feature>
<dbReference type="Pfam" id="PF18198">
    <property type="entry name" value="AAA_lid_11"/>
    <property type="match status" value="1"/>
</dbReference>
<evidence type="ECO:0008006" key="15">
    <source>
        <dbReference type="Google" id="ProtNLM"/>
    </source>
</evidence>
<proteinExistence type="inferred from homology"/>
<dbReference type="InterPro" id="IPR027417">
    <property type="entry name" value="P-loop_NTPase"/>
</dbReference>
<dbReference type="Gene3D" id="1.20.920.20">
    <property type="match status" value="1"/>
</dbReference>
<dbReference type="PANTHER" id="PTHR46961:SF15">
    <property type="entry name" value="AAA+ ATPASE DOMAIN-CONTAINING PROTEIN"/>
    <property type="match status" value="1"/>
</dbReference>
<keyword evidence="3" id="KW-0969">Cilium</keyword>
<feature type="domain" description="Dynein heavy chain AAA module D4" evidence="8">
    <location>
        <begin position="223"/>
        <end position="450"/>
    </location>
</feature>
<evidence type="ECO:0000256" key="6">
    <source>
        <dbReference type="SAM" id="MobiDB-lite"/>
    </source>
</evidence>
<evidence type="ECO:0000256" key="3">
    <source>
        <dbReference type="ARBA" id="ARBA00023069"/>
    </source>
</evidence>
<feature type="compositionally biased region" description="Basic and acidic residues" evidence="6">
    <location>
        <begin position="921"/>
        <end position="937"/>
    </location>
</feature>
<sequence length="2231" mass="251461">MNMQSEPVTSGTHQQIPERLKRHFAVFRLPAPTAESLFTIVTSILEANMAQNQGMGLPQEFHEQIVMASCTLLTSLQDVLRPSPTPGRYHYQFNLRDITRVFQGLKNCSEEMRADEEYMVSLWQHEITRVVKDRICRSVDIKWFEKTLKTVIKENFPELPANSPSPLFITFPLDAGLYSQRPVTQGRVAPKILLQAINNIDEVSLCLQNFLKRYNDEFSGEGLDLMISGHVMFHVIRLHRILSYKNRGNALLIGSIGTHLNSLAALALYMLEYPIHPVDCTYPNTFLDGLRSAVRQAGCDGKTTTVLFTAPDLLDDMYLDALNSLLVSGEYPPLFSVDELDSLLQALMPAIKKKFSNFLADPMKFFITRVKANLHIILCLPPTHRLLRIGPRCYPGILYGCQMDFVKDWPQYALEGEASHYLERHDVLLDISEQTRDKVVASLSTIHGHVLRDCHQIPWAGDDHLLKREQSPPQDGSASEPRSLSILLEKISLKHQRDGGVDVTGDVFVGPTTYVQFMHCFRHIFRDKRKEANERVDRLTRALSTLEQTREDAVLIKELISQTKQQLSAATVKSDELLEALTAKATVLEKLKAKLGIGSATLSAFVALIDSEIEEEDTALLQDDEADELDEEFEKLKNSNLKSRRLKVIEETKLAEGALEDSKKALKKCEEQVYHWMHRVDRSLCERLRAFQSPPPMAGMVMVMVMVLLGRPEFAAGIGGAGSSHPPPTRHERKGEQSSSLGTGSDEASRTSSATHKRRGTNYAHHKGSPQTPLLGVNAEGKVDRPTWKAIQQVMNDSQKFLDNLHNVPWKEGLPDDILKGVQSFLAASNGGDVNDSDLGFAAPGASASTYQTPPGRSSVPTERKMQGITIAAAKYSSEDAAVLVEYTVAIVEYTRLYKPYRKASDYLQDLLREQEEDEKQAEIDRTAKDQEKEKPPTPEPEAELTEADLPEIQAAVRKLLEEYDKAVVVKHNLQNDVQSCSERLKAATALLKSLKHMEQEWKAYVDEYTSSEILLSNCVAAAAFLTYCGAMGVDRRKRMGKFFMRVCKGNGLKVQFQHLFDRLTLPEFLKGKIVLKTWENMQLPTDPISMDTICIFSQEESSDSWALLCDPQRIAITWVLTMLGQTTLVKYKELRGHLETCLIEGTTLVVTDVDVNELEYDSRFYYILRSRYRFLTSATPFKLMVGEHEIECQPGFRLVLATTFSCQAVPSSIAAYVNVVEFSQSRDGLEEMFLDRFLRLEKPRMQDTRTQVVDEMVTLMEGLREAEENILQCLGSGHRLLYNLAATKKLASIKKQHEEIVESQTRARGIENSILQSREGFRPIARRAAVMFDVARIMAEINTVYQTSLAQFLMVFDAAIKHSERTAVKAVVERLTQNSFYTSARALFERDRSLFAVLCALEVEDSNGRVGPGDREFLIHPSYGAAVKTALQPTAVSEAASRTLAKKPFDWLLDEQYSNLQMLATHFDWFQDAFDKMTKDGRETQWRQITEHEKPEMVALPDGLDEKFTLIQRFMVIRSIRGDRLLPAAMCFVTSVLGKKYTAEMALDLPFAFRQSENRTPIVLLYRQEANMVEKLVIEGSQKRQVELHVLALANVGIGEERVARKMIHRAMVQGHWVLLHNAHNSPRLLAALDSFMHETKTVDSEFRLWVSVQPHSDIPSSLLQSSVKIVADSPKNTKDNLQRSLQWVDGDLLRVSNRQEWPALLHNLCMLHSLVRLRTRYGLTGWNKGQDLKNIGTAELWQALDLAVREFQDNTDLMAQAGGSARSIQWNGLRYMLTEVIYGRSMSDEFDRQALSAMIDYWISPAAVKREFEATKIKYKLPPALFSSHVRLNNLWSALEGISGEGLEIPEACGLHPSPETQLADEQYVFTRLNYLLDRMASSDTLTHAILEPSTLIPSSGVIQQSSAVHTIGAGSIKVSEAGVFASASLVWLRNRKEVELNEVCTAMLAKIPKVWTKESVYERMKKSGGANSFNLFVIAEMECMHRLLAAVRETLLSIKAATEEGLCGDRVTEELLEAADDLYHLRIPRKWCQLGGDSSPPPTWSLAAWFTDLSNRFLHIDRIIVQGREKVPAYWLGAFFNPRRFLSIIKQEAARNFEGKASGTEPFVFQTEITGRDKDHLREPPLDGMFVYGIYLWGCAWEKTTGDLLDAPPKSGPTPLPVVHIIALPQTEKAALNDPVRAAVSYSCPCYSSRICAREPVMLLDVDNKDIPSTRWPLRGLSSTLRPF</sequence>
<dbReference type="InterPro" id="IPR041228">
    <property type="entry name" value="Dynein_C"/>
</dbReference>
<comment type="caution">
    <text evidence="13">The sequence shown here is derived from an EMBL/GenBank/DDBJ whole genome shotgun (WGS) entry which is preliminary data.</text>
</comment>
<keyword evidence="5" id="KW-0175">Coiled coil</keyword>
<dbReference type="Pfam" id="PF03028">
    <property type="entry name" value="Dynein_heavy"/>
    <property type="match status" value="1"/>
</dbReference>
<dbReference type="InterPro" id="IPR004273">
    <property type="entry name" value="Dynein_heavy_D6_P-loop"/>
</dbReference>
<dbReference type="Gene3D" id="1.10.8.720">
    <property type="entry name" value="Region D6 of dynein motor"/>
    <property type="match status" value="1"/>
</dbReference>
<dbReference type="InterPro" id="IPR043160">
    <property type="entry name" value="Dynein_C_barrel"/>
</dbReference>
<comment type="similarity">
    <text evidence="2">Belongs to the dynein heavy chain family.</text>
</comment>
<dbReference type="Gene3D" id="1.20.920.30">
    <property type="match status" value="1"/>
</dbReference>
<dbReference type="Gene3D" id="3.40.50.300">
    <property type="entry name" value="P-loop containing nucleotide triphosphate hydrolases"/>
    <property type="match status" value="3"/>
</dbReference>
<evidence type="ECO:0000259" key="11">
    <source>
        <dbReference type="Pfam" id="PF18198"/>
    </source>
</evidence>
<dbReference type="EMBL" id="CALNXK010000001">
    <property type="protein sequence ID" value="CAH3032389.1"/>
    <property type="molecule type" value="Genomic_DNA"/>
</dbReference>
<evidence type="ECO:0000256" key="2">
    <source>
        <dbReference type="ARBA" id="ARBA00008887"/>
    </source>
</evidence>
<evidence type="ECO:0000259" key="8">
    <source>
        <dbReference type="Pfam" id="PF12780"/>
    </source>
</evidence>
<gene>
    <name evidence="13" type="ORF">PLOB_00000464</name>
</gene>
<evidence type="ECO:0000313" key="14">
    <source>
        <dbReference type="Proteomes" id="UP001159405"/>
    </source>
</evidence>
<keyword evidence="14" id="KW-1185">Reference proteome</keyword>
<feature type="coiled-coil region" evidence="5">
    <location>
        <begin position="522"/>
        <end position="549"/>
    </location>
</feature>
<dbReference type="Pfam" id="PF17857">
    <property type="entry name" value="AAA_lid_1"/>
    <property type="match status" value="1"/>
</dbReference>